<organism evidence="1 2">
    <name type="scientific">Candidatus Beckwithbacteria bacterium CG_4_10_14_0_2_um_filter_47_25</name>
    <dbReference type="NCBI Taxonomy" id="1974493"/>
    <lineage>
        <taxon>Bacteria</taxon>
        <taxon>Candidatus Beckwithiibacteriota</taxon>
    </lineage>
</organism>
<comment type="caution">
    <text evidence="1">The sequence shown here is derived from an EMBL/GenBank/DDBJ whole genome shotgun (WGS) entry which is preliminary data.</text>
</comment>
<dbReference type="AlphaFoldDB" id="A0A2M7W6A8"/>
<name>A0A2M7W6A8_9BACT</name>
<proteinExistence type="predicted"/>
<feature type="non-terminal residue" evidence="1">
    <location>
        <position position="178"/>
    </location>
</feature>
<evidence type="ECO:0000313" key="2">
    <source>
        <dbReference type="Proteomes" id="UP000228627"/>
    </source>
</evidence>
<evidence type="ECO:0000313" key="1">
    <source>
        <dbReference type="EMBL" id="PJA22597.1"/>
    </source>
</evidence>
<dbReference type="EMBL" id="PFQG01000095">
    <property type="protein sequence ID" value="PJA22597.1"/>
    <property type="molecule type" value="Genomic_DNA"/>
</dbReference>
<sequence>MVRPGKSVTQVYRLKNEADDTRITVRMVPFSAADEFGHINLQFGGRLPDYFSLLNADLPSLPVTLNLKAGQSQELVLKIAIPAAAEDADYPAALVIESNTTGLIGGSGTVTQATIASPILLTVSKSGTPNRLAKIEEFGMTRSHLVSDSFDPIKFILRIKNQSFTRLQPVGQIKISNT</sequence>
<reference evidence="2" key="1">
    <citation type="submission" date="2017-09" db="EMBL/GenBank/DDBJ databases">
        <title>Depth-based differentiation of microbial function through sediment-hosted aquifers and enrichment of novel symbionts in the deep terrestrial subsurface.</title>
        <authorList>
            <person name="Probst A.J."/>
            <person name="Ladd B."/>
            <person name="Jarett J.K."/>
            <person name="Geller-Mcgrath D.E."/>
            <person name="Sieber C.M.K."/>
            <person name="Emerson J.B."/>
            <person name="Anantharaman K."/>
            <person name="Thomas B.C."/>
            <person name="Malmstrom R."/>
            <person name="Stieglmeier M."/>
            <person name="Klingl A."/>
            <person name="Woyke T."/>
            <person name="Ryan C.M."/>
            <person name="Banfield J.F."/>
        </authorList>
    </citation>
    <scope>NUCLEOTIDE SEQUENCE [LARGE SCALE GENOMIC DNA]</scope>
</reference>
<accession>A0A2M7W6A8</accession>
<gene>
    <name evidence="1" type="ORF">COX59_02565</name>
</gene>
<protein>
    <submittedName>
        <fullName evidence="1">Uncharacterized protein</fullName>
    </submittedName>
</protein>
<dbReference type="Proteomes" id="UP000228627">
    <property type="component" value="Unassembled WGS sequence"/>
</dbReference>